<organism evidence="5 6">
    <name type="scientific">Sphenostylis stenocarpa</name>
    <dbReference type="NCBI Taxonomy" id="92480"/>
    <lineage>
        <taxon>Eukaryota</taxon>
        <taxon>Viridiplantae</taxon>
        <taxon>Streptophyta</taxon>
        <taxon>Embryophyta</taxon>
        <taxon>Tracheophyta</taxon>
        <taxon>Spermatophyta</taxon>
        <taxon>Magnoliopsida</taxon>
        <taxon>eudicotyledons</taxon>
        <taxon>Gunneridae</taxon>
        <taxon>Pentapetalae</taxon>
        <taxon>rosids</taxon>
        <taxon>fabids</taxon>
        <taxon>Fabales</taxon>
        <taxon>Fabaceae</taxon>
        <taxon>Papilionoideae</taxon>
        <taxon>50 kb inversion clade</taxon>
        <taxon>NPAAA clade</taxon>
        <taxon>indigoferoid/millettioid clade</taxon>
        <taxon>Phaseoleae</taxon>
        <taxon>Sphenostylis</taxon>
    </lineage>
</organism>
<reference evidence="5" key="1">
    <citation type="submission" date="2023-10" db="EMBL/GenBank/DDBJ databases">
        <authorList>
            <person name="Domelevo Entfellner J.-B."/>
        </authorList>
    </citation>
    <scope>NUCLEOTIDE SEQUENCE</scope>
</reference>
<feature type="region of interest" description="Disordered" evidence="4">
    <location>
        <begin position="1"/>
        <end position="21"/>
    </location>
</feature>
<dbReference type="EMBL" id="OY731401">
    <property type="protein sequence ID" value="CAJ1948442.1"/>
    <property type="molecule type" value="Genomic_DNA"/>
</dbReference>
<dbReference type="InterPro" id="IPR008545">
    <property type="entry name" value="Web"/>
</dbReference>
<dbReference type="GO" id="GO:0009904">
    <property type="term" value="P:chloroplast accumulation movement"/>
    <property type="evidence" value="ECO:0007669"/>
    <property type="project" value="TreeGrafter"/>
</dbReference>
<feature type="coiled-coil region" evidence="3">
    <location>
        <begin position="374"/>
        <end position="401"/>
    </location>
</feature>
<feature type="compositionally biased region" description="Basic and acidic residues" evidence="4">
    <location>
        <begin position="513"/>
        <end position="523"/>
    </location>
</feature>
<proteinExistence type="inferred from homology"/>
<feature type="region of interest" description="Disordered" evidence="4">
    <location>
        <begin position="505"/>
        <end position="529"/>
    </location>
</feature>
<keyword evidence="2 3" id="KW-0175">Coiled coil</keyword>
<sequence>MEVSDGASNRPEPGFRAEIDTSAPFESVREAVTRFGGVGYWKPILNGLGTKHFVPEPHHTEEPDPGKLEEQAAVLEKELILKERETLDVLKELESTKRLVENLKSKLQKEESEVKLNFQMSLCNDISTVKEDEKEDKENQVSNVVQDLIEGCIPYPSSAPGLILMELKQAKLNLNQTTSDIADVRASVESLNKKLEKERLSLEKTRERLTQNSSKICCLEEELNQTKLKLLVAKDASSDNPSDITKELQRLSSEAEHFKNMGEAAKSEVLKAMSEIEQTKAMIKTAEIRLVAARKIKEAARAAEAAALAEIKALSHHDNSLGECMQKHDGVTLSFEEYTALTYKAREAEEHSKKRVVDAMLLVDEANVSKMGILKKVEEATEEVKTSRKALEEALERVEAANLGKLAVEEALRKWRSDSHKRHSSVHNSTKFKNSYPSHHWKESRLLDVNGLNLVNEEAKPVLKPTLSIGQILSRKLMMPEEYEAGAMLRERSSVKRKVSLGQMLGKQNTDPSFDREVERENGQKPFSAKRKKFGFGRFSLLLTKQQKKKKKKPTLNLR</sequence>
<name>A0AA86VAY4_9FABA</name>
<evidence type="ECO:0000313" key="5">
    <source>
        <dbReference type="EMBL" id="CAJ1948442.1"/>
    </source>
</evidence>
<gene>
    <name evidence="5" type="ORF">AYBTSS11_LOCUS13192</name>
</gene>
<dbReference type="GO" id="GO:0009903">
    <property type="term" value="P:chloroplast avoidance movement"/>
    <property type="evidence" value="ECO:0007669"/>
    <property type="project" value="TreeGrafter"/>
</dbReference>
<accession>A0AA86VAY4</accession>
<dbReference type="Gramene" id="rna-AYBTSS11_LOCUS13192">
    <property type="protein sequence ID" value="CAJ1948442.1"/>
    <property type="gene ID" value="gene-AYBTSS11_LOCUS13192"/>
</dbReference>
<protein>
    <recommendedName>
        <fullName evidence="7">WEB family protein</fullName>
    </recommendedName>
</protein>
<dbReference type="GO" id="GO:0005829">
    <property type="term" value="C:cytosol"/>
    <property type="evidence" value="ECO:0007669"/>
    <property type="project" value="TreeGrafter"/>
</dbReference>
<evidence type="ECO:0008006" key="7">
    <source>
        <dbReference type="Google" id="ProtNLM"/>
    </source>
</evidence>
<dbReference type="Gene3D" id="1.10.287.1490">
    <property type="match status" value="1"/>
</dbReference>
<evidence type="ECO:0000313" key="6">
    <source>
        <dbReference type="Proteomes" id="UP001189624"/>
    </source>
</evidence>
<dbReference type="Proteomes" id="UP001189624">
    <property type="component" value="Chromosome 4"/>
</dbReference>
<evidence type="ECO:0000256" key="4">
    <source>
        <dbReference type="SAM" id="MobiDB-lite"/>
    </source>
</evidence>
<comment type="similarity">
    <text evidence="1">Belongs to the WEB family.</text>
</comment>
<dbReference type="PANTHER" id="PTHR32054">
    <property type="entry name" value="HEAVY CHAIN, PUTATIVE, EXPRESSED-RELATED-RELATED"/>
    <property type="match status" value="1"/>
</dbReference>
<dbReference type="PANTHER" id="PTHR32054:SF4">
    <property type="entry name" value="OS07G0677900 PROTEIN"/>
    <property type="match status" value="1"/>
</dbReference>
<feature type="coiled-coil region" evidence="3">
    <location>
        <begin position="167"/>
        <end position="212"/>
    </location>
</feature>
<dbReference type="Pfam" id="PF05701">
    <property type="entry name" value="WEMBL"/>
    <property type="match status" value="2"/>
</dbReference>
<evidence type="ECO:0000256" key="1">
    <source>
        <dbReference type="ARBA" id="ARBA00005485"/>
    </source>
</evidence>
<evidence type="ECO:0000256" key="3">
    <source>
        <dbReference type="SAM" id="Coils"/>
    </source>
</evidence>
<keyword evidence="6" id="KW-1185">Reference proteome</keyword>
<dbReference type="AlphaFoldDB" id="A0AA86VAY4"/>
<evidence type="ECO:0000256" key="2">
    <source>
        <dbReference type="ARBA" id="ARBA00023054"/>
    </source>
</evidence>